<organism evidence="1">
    <name type="scientific">Anguilla anguilla</name>
    <name type="common">European freshwater eel</name>
    <name type="synonym">Muraena anguilla</name>
    <dbReference type="NCBI Taxonomy" id="7936"/>
    <lineage>
        <taxon>Eukaryota</taxon>
        <taxon>Metazoa</taxon>
        <taxon>Chordata</taxon>
        <taxon>Craniata</taxon>
        <taxon>Vertebrata</taxon>
        <taxon>Euteleostomi</taxon>
        <taxon>Actinopterygii</taxon>
        <taxon>Neopterygii</taxon>
        <taxon>Teleostei</taxon>
        <taxon>Anguilliformes</taxon>
        <taxon>Anguillidae</taxon>
        <taxon>Anguilla</taxon>
    </lineage>
</organism>
<reference evidence="1" key="2">
    <citation type="journal article" date="2015" name="Fish Shellfish Immunol.">
        <title>Early steps in the European eel (Anguilla anguilla)-Vibrio vulnificus interaction in the gills: Role of the RtxA13 toxin.</title>
        <authorList>
            <person name="Callol A."/>
            <person name="Pajuelo D."/>
            <person name="Ebbesson L."/>
            <person name="Teles M."/>
            <person name="MacKenzie S."/>
            <person name="Amaro C."/>
        </authorList>
    </citation>
    <scope>NUCLEOTIDE SEQUENCE</scope>
</reference>
<evidence type="ECO:0000313" key="1">
    <source>
        <dbReference type="EMBL" id="JAH10798.1"/>
    </source>
</evidence>
<proteinExistence type="predicted"/>
<sequence>MIKYAQTRPLLYMQACRRKRMRHTRARNGYPSS</sequence>
<name>A0A0E9Q3Y3_ANGAN</name>
<dbReference type="EMBL" id="GBXM01097779">
    <property type="protein sequence ID" value="JAH10798.1"/>
    <property type="molecule type" value="Transcribed_RNA"/>
</dbReference>
<reference evidence="1" key="1">
    <citation type="submission" date="2014-11" db="EMBL/GenBank/DDBJ databases">
        <authorList>
            <person name="Amaro Gonzalez C."/>
        </authorList>
    </citation>
    <scope>NUCLEOTIDE SEQUENCE</scope>
</reference>
<dbReference type="AlphaFoldDB" id="A0A0E9Q3Y3"/>
<accession>A0A0E9Q3Y3</accession>
<protein>
    <submittedName>
        <fullName evidence="1">Uncharacterized protein</fullName>
    </submittedName>
</protein>